<dbReference type="Proteomes" id="UP001165060">
    <property type="component" value="Unassembled WGS sequence"/>
</dbReference>
<protein>
    <submittedName>
        <fullName evidence="1">Uncharacterized protein</fullName>
    </submittedName>
</protein>
<dbReference type="Gene3D" id="1.25.40.10">
    <property type="entry name" value="Tetratricopeptide repeat domain"/>
    <property type="match status" value="1"/>
</dbReference>
<name>A0ABQ6MGV3_9STRA</name>
<proteinExistence type="predicted"/>
<sequence>MVDSELLAKSWEFGLLCRRKNQHPNAIDNFRKCLSLTAFPPPPPGEAASEAASTPPWVKEFQCRFNLGASLADSHQPSLAIAEFLALLQPPGKAERGDYYNLNLLLRQLGHQDLAVEATTALLNERGLPVRRLSPPPPSPVNSPLNVCCVKYGTKYGPDYVNNLYQGVLKHTPDTPFIFHCFTDDPSSLHPSIEIHALPKPLSRTAAGWWHKALLFSHPAFSSSSSASSSSAPSPSRCLYIDLDSVITGPLQPLLDAAEFVPFATLGTENMMNERRGGGLNTSVMAWHSCPELAAVQTLLDAGFGKVERFIYKLDHWFELLLGDCPRLQSLADGPFVLEYKEMREKHGLAGGGLEGVAIVTFPLEPKPHQCEGEEWMRGRWTAGAGVVQAEEEVD</sequence>
<organism evidence="1 2">
    <name type="scientific">Tetraparma gracilis</name>
    <dbReference type="NCBI Taxonomy" id="2962635"/>
    <lineage>
        <taxon>Eukaryota</taxon>
        <taxon>Sar</taxon>
        <taxon>Stramenopiles</taxon>
        <taxon>Ochrophyta</taxon>
        <taxon>Bolidophyceae</taxon>
        <taxon>Parmales</taxon>
        <taxon>Triparmaceae</taxon>
        <taxon>Tetraparma</taxon>
    </lineage>
</organism>
<dbReference type="EMBL" id="BRYB01000222">
    <property type="protein sequence ID" value="GMI25593.1"/>
    <property type="molecule type" value="Genomic_DNA"/>
</dbReference>
<evidence type="ECO:0000313" key="1">
    <source>
        <dbReference type="EMBL" id="GMI25593.1"/>
    </source>
</evidence>
<dbReference type="InterPro" id="IPR011990">
    <property type="entry name" value="TPR-like_helical_dom_sf"/>
</dbReference>
<keyword evidence="2" id="KW-1185">Reference proteome</keyword>
<reference evidence="1 2" key="1">
    <citation type="journal article" date="2023" name="Commun. Biol.">
        <title>Genome analysis of Parmales, the sister group of diatoms, reveals the evolutionary specialization of diatoms from phago-mixotrophs to photoautotrophs.</title>
        <authorList>
            <person name="Ban H."/>
            <person name="Sato S."/>
            <person name="Yoshikawa S."/>
            <person name="Yamada K."/>
            <person name="Nakamura Y."/>
            <person name="Ichinomiya M."/>
            <person name="Sato N."/>
            <person name="Blanc-Mathieu R."/>
            <person name="Endo H."/>
            <person name="Kuwata A."/>
            <person name="Ogata H."/>
        </authorList>
    </citation>
    <scope>NUCLEOTIDE SEQUENCE [LARGE SCALE GENOMIC DNA]</scope>
</reference>
<dbReference type="SUPFAM" id="SSF53448">
    <property type="entry name" value="Nucleotide-diphospho-sugar transferases"/>
    <property type="match status" value="1"/>
</dbReference>
<evidence type="ECO:0000313" key="2">
    <source>
        <dbReference type="Proteomes" id="UP001165060"/>
    </source>
</evidence>
<dbReference type="InterPro" id="IPR029044">
    <property type="entry name" value="Nucleotide-diphossugar_trans"/>
</dbReference>
<comment type="caution">
    <text evidence="1">The sequence shown here is derived from an EMBL/GenBank/DDBJ whole genome shotgun (WGS) entry which is preliminary data.</text>
</comment>
<accession>A0ABQ6MGV3</accession>
<gene>
    <name evidence="1" type="ORF">TeGR_g9399</name>
</gene>